<reference evidence="1 2" key="1">
    <citation type="submission" date="2020-09" db="EMBL/GenBank/DDBJ databases">
        <title>The genome sequence of type strain Labrenzia polysiphoniae KACC 19711.</title>
        <authorList>
            <person name="Liu Y."/>
        </authorList>
    </citation>
    <scope>NUCLEOTIDE SEQUENCE [LARGE SCALE GENOMIC DNA]</scope>
    <source>
        <strain evidence="1 2">KACC 19711</strain>
    </source>
</reference>
<keyword evidence="2" id="KW-1185">Reference proteome</keyword>
<evidence type="ECO:0000313" key="1">
    <source>
        <dbReference type="EMBL" id="MBD8875428.1"/>
    </source>
</evidence>
<dbReference type="EMBL" id="JACYXJ010000002">
    <property type="protein sequence ID" value="MBD8875428.1"/>
    <property type="molecule type" value="Genomic_DNA"/>
</dbReference>
<accession>A0ABR9C756</accession>
<comment type="caution">
    <text evidence="1">The sequence shown here is derived from an EMBL/GenBank/DDBJ whole genome shotgun (WGS) entry which is preliminary data.</text>
</comment>
<dbReference type="RefSeq" id="WP_192107556.1">
    <property type="nucleotide sequence ID" value="NZ_JACYXJ010000002.1"/>
</dbReference>
<protein>
    <submittedName>
        <fullName evidence="1">Uncharacterized protein</fullName>
    </submittedName>
</protein>
<sequence>MGNLFDEIPDVEPLIIRAGDFVQWRKPDLAADYPPSVYALEYQSVMEANASIRFTLNATDLDGVFDVSAASAATASYETGVYHWVAVMTRISDGAKRTVNQGRFEVLADLATATGDQRSHHERMLAQLEALLEGRAKSDVDSYEIAGRKIAKLSPEQLMDWAAKYRRLVRKEREQRAGNSGRKVHKVRFL</sequence>
<organism evidence="1 2">
    <name type="scientific">Roseibium polysiphoniae</name>
    <dbReference type="NCBI Taxonomy" id="2571221"/>
    <lineage>
        <taxon>Bacteria</taxon>
        <taxon>Pseudomonadati</taxon>
        <taxon>Pseudomonadota</taxon>
        <taxon>Alphaproteobacteria</taxon>
        <taxon>Hyphomicrobiales</taxon>
        <taxon>Stappiaceae</taxon>
        <taxon>Roseibium</taxon>
    </lineage>
</organism>
<dbReference type="Proteomes" id="UP000615687">
    <property type="component" value="Unassembled WGS sequence"/>
</dbReference>
<evidence type="ECO:0000313" key="2">
    <source>
        <dbReference type="Proteomes" id="UP000615687"/>
    </source>
</evidence>
<name>A0ABR9C756_9HYPH</name>
<gene>
    <name evidence="1" type="ORF">IG617_03910</name>
</gene>
<proteinExistence type="predicted"/>